<evidence type="ECO:0000313" key="3">
    <source>
        <dbReference type="Proteomes" id="UP001378956"/>
    </source>
</evidence>
<dbReference type="EMBL" id="JBBEUB010000001">
    <property type="protein sequence ID" value="MEJ2901993.1"/>
    <property type="molecule type" value="Genomic_DNA"/>
</dbReference>
<keyword evidence="1" id="KW-1133">Transmembrane helix</keyword>
<keyword evidence="1" id="KW-0812">Transmembrane</keyword>
<comment type="caution">
    <text evidence="2">The sequence shown here is derived from an EMBL/GenBank/DDBJ whole genome shotgun (WGS) entry which is preliminary data.</text>
</comment>
<feature type="transmembrane region" description="Helical" evidence="1">
    <location>
        <begin position="21"/>
        <end position="39"/>
    </location>
</feature>
<reference evidence="2 3" key="1">
    <citation type="submission" date="2024-03" db="EMBL/GenBank/DDBJ databases">
        <title>Sequence of Lycoming College Course Isolates.</title>
        <authorList>
            <person name="Plotts O."/>
            <person name="Newman J."/>
        </authorList>
    </citation>
    <scope>NUCLEOTIDE SEQUENCE [LARGE SCALE GENOMIC DNA]</scope>
    <source>
        <strain evidence="2 3">CJB-3</strain>
    </source>
</reference>
<name>A0ABU8NIC3_9SPHI</name>
<sequence length="61" mass="6849">MKISIILFSARDLAVEIRRRLAAAMIAFASVLAISTARFERDPQSCGMITIQLKKKKRPSE</sequence>
<evidence type="ECO:0000256" key="1">
    <source>
        <dbReference type="SAM" id="Phobius"/>
    </source>
</evidence>
<gene>
    <name evidence="2" type="ORF">WAE58_06140</name>
</gene>
<proteinExistence type="predicted"/>
<keyword evidence="3" id="KW-1185">Reference proteome</keyword>
<organism evidence="2 3">
    <name type="scientific">Pedobacter panaciterrae</name>
    <dbReference type="NCBI Taxonomy" id="363849"/>
    <lineage>
        <taxon>Bacteria</taxon>
        <taxon>Pseudomonadati</taxon>
        <taxon>Bacteroidota</taxon>
        <taxon>Sphingobacteriia</taxon>
        <taxon>Sphingobacteriales</taxon>
        <taxon>Sphingobacteriaceae</taxon>
        <taxon>Pedobacter</taxon>
    </lineage>
</organism>
<keyword evidence="1" id="KW-0472">Membrane</keyword>
<dbReference type="RefSeq" id="WP_337715813.1">
    <property type="nucleotide sequence ID" value="NZ_JBBEUB010000001.1"/>
</dbReference>
<protein>
    <submittedName>
        <fullName evidence="2">Uncharacterized protein</fullName>
    </submittedName>
</protein>
<accession>A0ABU8NIC3</accession>
<dbReference type="Proteomes" id="UP001378956">
    <property type="component" value="Unassembled WGS sequence"/>
</dbReference>
<evidence type="ECO:0000313" key="2">
    <source>
        <dbReference type="EMBL" id="MEJ2901993.1"/>
    </source>
</evidence>